<evidence type="ECO:0000256" key="2">
    <source>
        <dbReference type="ARBA" id="ARBA00011838"/>
    </source>
</evidence>
<dbReference type="Proteomes" id="UP000366766">
    <property type="component" value="Unassembled WGS sequence"/>
</dbReference>
<dbReference type="EMBL" id="CABHOF010000084">
    <property type="protein sequence ID" value="VUX67432.1"/>
    <property type="molecule type" value="Genomic_DNA"/>
</dbReference>
<feature type="domain" description="Large ribosomal subunit protein uL30-like ferredoxin-like fold" evidence="6">
    <location>
        <begin position="5"/>
        <end position="55"/>
    </location>
</feature>
<keyword evidence="4 5" id="KW-0687">Ribonucleoprotein</keyword>
<evidence type="ECO:0000313" key="10">
    <source>
        <dbReference type="EMBL" id="MZS89185.1"/>
    </source>
</evidence>
<dbReference type="PANTHER" id="PTHR15892:SF2">
    <property type="entry name" value="LARGE RIBOSOMAL SUBUNIT PROTEIN UL30M"/>
    <property type="match status" value="1"/>
</dbReference>
<dbReference type="NCBIfam" id="TIGR01308">
    <property type="entry name" value="rpmD_bact"/>
    <property type="match status" value="1"/>
</dbReference>
<dbReference type="GO" id="GO:0006412">
    <property type="term" value="P:translation"/>
    <property type="evidence" value="ECO:0007669"/>
    <property type="project" value="UniProtKB-UniRule"/>
</dbReference>
<dbReference type="InterPro" id="IPR016082">
    <property type="entry name" value="Ribosomal_uL30_ferredoxin-like"/>
</dbReference>
<dbReference type="SUPFAM" id="SSF55129">
    <property type="entry name" value="Ribosomal protein L30p/L7e"/>
    <property type="match status" value="1"/>
</dbReference>
<evidence type="ECO:0000313" key="7">
    <source>
        <dbReference type="EMBL" id="CUO03240.1"/>
    </source>
</evidence>
<comment type="subunit">
    <text evidence="2 5">Part of the 50S ribosomal subunit.</text>
</comment>
<evidence type="ECO:0000256" key="5">
    <source>
        <dbReference type="HAMAP-Rule" id="MF_01371"/>
    </source>
</evidence>
<dbReference type="EMBL" id="CYZN01000009">
    <property type="protein sequence ID" value="CUO03240.1"/>
    <property type="molecule type" value="Genomic_DNA"/>
</dbReference>
<evidence type="ECO:0000256" key="4">
    <source>
        <dbReference type="ARBA" id="ARBA00023274"/>
    </source>
</evidence>
<dbReference type="FunFam" id="3.30.1390.20:FF:000001">
    <property type="entry name" value="50S ribosomal protein L30"/>
    <property type="match status" value="1"/>
</dbReference>
<dbReference type="OrthoDB" id="9812790at2"/>
<dbReference type="PIRSF" id="PIRSF002211">
    <property type="entry name" value="Ribosomal_L30_bac-type"/>
    <property type="match status" value="1"/>
</dbReference>
<dbReference type="GeneID" id="75079931"/>
<dbReference type="HAMAP" id="MF_01371_B">
    <property type="entry name" value="Ribosomal_uL30_B"/>
    <property type="match status" value="1"/>
</dbReference>
<dbReference type="EMBL" id="WWVQ01000008">
    <property type="protein sequence ID" value="MZL32534.1"/>
    <property type="molecule type" value="Genomic_DNA"/>
</dbReference>
<evidence type="ECO:0000256" key="1">
    <source>
        <dbReference type="ARBA" id="ARBA00007594"/>
    </source>
</evidence>
<evidence type="ECO:0000313" key="9">
    <source>
        <dbReference type="EMBL" id="MZL32534.1"/>
    </source>
</evidence>
<protein>
    <recommendedName>
        <fullName evidence="5">Large ribosomal subunit protein uL30</fullName>
    </recommendedName>
</protein>
<dbReference type="EMBL" id="WWVF01000015">
    <property type="protein sequence ID" value="MZS89185.1"/>
    <property type="molecule type" value="Genomic_DNA"/>
</dbReference>
<comment type="similarity">
    <text evidence="1 5">Belongs to the universal ribosomal protein uL30 family.</text>
</comment>
<dbReference type="CDD" id="cd01658">
    <property type="entry name" value="Ribosomal_L30"/>
    <property type="match status" value="1"/>
</dbReference>
<dbReference type="GeneID" id="79804907"/>
<reference evidence="11 14" key="3">
    <citation type="submission" date="2019-07" db="EMBL/GenBank/DDBJ databases">
        <authorList>
            <person name="Chang H.-W."/>
            <person name="Raman A."/>
            <person name="Venkatesh S."/>
            <person name="Gehrig J."/>
        </authorList>
    </citation>
    <scope>NUCLEOTIDE SEQUENCE [LARGE SCALE GENOMIC DNA]</scope>
    <source>
        <strain evidence="11">Blautia_wexlerae_LFYP_14</strain>
    </source>
</reference>
<reference evidence="15 16" key="2">
    <citation type="journal article" date="2019" name="Nat. Med.">
        <title>A library of human gut bacterial isolates paired with longitudinal multiomics data enables mechanistic microbiome research.</title>
        <authorList>
            <person name="Poyet M."/>
            <person name="Groussin M."/>
            <person name="Gibbons S.M."/>
            <person name="Avila-Pacheco J."/>
            <person name="Jiang X."/>
            <person name="Kearney S.M."/>
            <person name="Perrotta A.R."/>
            <person name="Berdy B."/>
            <person name="Zhao S."/>
            <person name="Lieberman T.D."/>
            <person name="Swanson P.K."/>
            <person name="Smith M."/>
            <person name="Roesemann S."/>
            <person name="Alexander J.E."/>
            <person name="Rich S.A."/>
            <person name="Livny J."/>
            <person name="Vlamakis H."/>
            <person name="Clish C."/>
            <person name="Bullock K."/>
            <person name="Deik A."/>
            <person name="Scott J."/>
            <person name="Pierce K.A."/>
            <person name="Xavier R.J."/>
            <person name="Alm E.J."/>
        </authorList>
    </citation>
    <scope>NUCLEOTIDE SEQUENCE [LARGE SCALE GENOMIC DNA]</scope>
    <source>
        <strain evidence="9 16">BIOML-A1</strain>
        <strain evidence="10 15">BIOML-A12</strain>
    </source>
</reference>
<dbReference type="AlphaFoldDB" id="A0A174BU87"/>
<dbReference type="Pfam" id="PF00327">
    <property type="entry name" value="Ribosomal_L30"/>
    <property type="match status" value="1"/>
</dbReference>
<accession>A0A174BU87</accession>
<evidence type="ECO:0000313" key="8">
    <source>
        <dbReference type="EMBL" id="CUP33110.1"/>
    </source>
</evidence>
<dbReference type="RefSeq" id="WP_008707273.1">
    <property type="nucleotide sequence ID" value="NZ_AP031426.1"/>
</dbReference>
<evidence type="ECO:0000313" key="13">
    <source>
        <dbReference type="Proteomes" id="UP000095712"/>
    </source>
</evidence>
<sequence length="60" mass="6508">MANTLKVTLVKSPIGAVPKHKKTVAAMGLTKMHKTVEMPDNAATRGMIQQVQHLVKVEEA</sequence>
<dbReference type="Proteomes" id="UP000095712">
    <property type="component" value="Unassembled WGS sequence"/>
</dbReference>
<evidence type="ECO:0000313" key="16">
    <source>
        <dbReference type="Proteomes" id="UP000477285"/>
    </source>
</evidence>
<evidence type="ECO:0000313" key="15">
    <source>
        <dbReference type="Proteomes" id="UP000477156"/>
    </source>
</evidence>
<dbReference type="Proteomes" id="UP000477156">
    <property type="component" value="Unassembled WGS sequence"/>
</dbReference>
<dbReference type="PANTHER" id="PTHR15892">
    <property type="entry name" value="MITOCHONDRIAL RIBOSOMAL PROTEIN L30"/>
    <property type="match status" value="1"/>
</dbReference>
<reference evidence="12 13" key="1">
    <citation type="submission" date="2015-09" db="EMBL/GenBank/DDBJ databases">
        <authorList>
            <consortium name="Pathogen Informatics"/>
        </authorList>
    </citation>
    <scope>NUCLEOTIDE SEQUENCE [LARGE SCALE GENOMIC DNA]</scope>
    <source>
        <strain evidence="7 12">2789STDY5834863</strain>
        <strain evidence="8 13">2789STDY5834911</strain>
    </source>
</reference>
<organism evidence="7 12">
    <name type="scientific">Blautia wexlerae</name>
    <dbReference type="NCBI Taxonomy" id="418240"/>
    <lineage>
        <taxon>Bacteria</taxon>
        <taxon>Bacillati</taxon>
        <taxon>Bacillota</taxon>
        <taxon>Clostridia</taxon>
        <taxon>Lachnospirales</taxon>
        <taxon>Lachnospiraceae</taxon>
        <taxon>Blautia</taxon>
    </lineage>
</organism>
<name>A0A174BU87_9FIRM</name>
<dbReference type="InterPro" id="IPR036919">
    <property type="entry name" value="Ribo_uL30_ferredoxin-like_sf"/>
</dbReference>
<keyword evidence="3 5" id="KW-0689">Ribosomal protein</keyword>
<evidence type="ECO:0000259" key="6">
    <source>
        <dbReference type="Pfam" id="PF00327"/>
    </source>
</evidence>
<dbReference type="Gene3D" id="3.30.1390.20">
    <property type="entry name" value="Ribosomal protein L30, ferredoxin-like fold domain"/>
    <property type="match status" value="1"/>
</dbReference>
<evidence type="ECO:0000256" key="3">
    <source>
        <dbReference type="ARBA" id="ARBA00022980"/>
    </source>
</evidence>
<dbReference type="eggNOG" id="COG1841">
    <property type="taxonomic scope" value="Bacteria"/>
</dbReference>
<dbReference type="GO" id="GO:0022625">
    <property type="term" value="C:cytosolic large ribosomal subunit"/>
    <property type="evidence" value="ECO:0007669"/>
    <property type="project" value="TreeGrafter"/>
</dbReference>
<dbReference type="EMBL" id="CZAW01000010">
    <property type="protein sequence ID" value="CUP33110.1"/>
    <property type="molecule type" value="Genomic_DNA"/>
</dbReference>
<dbReference type="GO" id="GO:0003735">
    <property type="term" value="F:structural constituent of ribosome"/>
    <property type="evidence" value="ECO:0007669"/>
    <property type="project" value="InterPro"/>
</dbReference>
<gene>
    <name evidence="5 7" type="primary">rpmD</name>
    <name evidence="11" type="ORF">BWLFYP14_00273</name>
    <name evidence="7" type="ORF">ERS852478_01675</name>
    <name evidence="8" type="ORF">ERS852523_01277</name>
    <name evidence="10" type="ORF">GT712_08900</name>
    <name evidence="9" type="ORF">GT728_04780</name>
</gene>
<keyword evidence="14" id="KW-1185">Reference proteome</keyword>
<evidence type="ECO:0000313" key="11">
    <source>
        <dbReference type="EMBL" id="VUX67432.1"/>
    </source>
</evidence>
<dbReference type="InterPro" id="IPR005996">
    <property type="entry name" value="Ribosomal_uL30_bac-type"/>
</dbReference>
<proteinExistence type="inferred from homology"/>
<evidence type="ECO:0000313" key="14">
    <source>
        <dbReference type="Proteomes" id="UP000366766"/>
    </source>
</evidence>
<evidence type="ECO:0000313" key="12">
    <source>
        <dbReference type="Proteomes" id="UP000095431"/>
    </source>
</evidence>
<dbReference type="Proteomes" id="UP000477285">
    <property type="component" value="Unassembled WGS sequence"/>
</dbReference>
<dbReference type="Proteomes" id="UP000095431">
    <property type="component" value="Unassembled WGS sequence"/>
</dbReference>